<organism evidence="3 4">
    <name type="scientific">Conoideocrella luteorostrata</name>
    <dbReference type="NCBI Taxonomy" id="1105319"/>
    <lineage>
        <taxon>Eukaryota</taxon>
        <taxon>Fungi</taxon>
        <taxon>Dikarya</taxon>
        <taxon>Ascomycota</taxon>
        <taxon>Pezizomycotina</taxon>
        <taxon>Sordariomycetes</taxon>
        <taxon>Hypocreomycetidae</taxon>
        <taxon>Hypocreales</taxon>
        <taxon>Clavicipitaceae</taxon>
        <taxon>Conoideocrella</taxon>
    </lineage>
</organism>
<accession>A0AAJ0CKE8</accession>
<evidence type="ECO:0000313" key="4">
    <source>
        <dbReference type="Proteomes" id="UP001251528"/>
    </source>
</evidence>
<evidence type="ECO:0000313" key="3">
    <source>
        <dbReference type="EMBL" id="KAK2593433.1"/>
    </source>
</evidence>
<evidence type="ECO:0000256" key="1">
    <source>
        <dbReference type="SAM" id="MobiDB-lite"/>
    </source>
</evidence>
<reference evidence="3" key="1">
    <citation type="submission" date="2023-06" db="EMBL/GenBank/DDBJ databases">
        <title>Conoideocrella luteorostrata (Hypocreales: Clavicipitaceae), a potential biocontrol fungus for elongate hemlock scale in United States Christmas tree production areas.</title>
        <authorList>
            <person name="Barrett H."/>
            <person name="Lovett B."/>
            <person name="Macias A.M."/>
            <person name="Stajich J.E."/>
            <person name="Kasson M.T."/>
        </authorList>
    </citation>
    <scope>NUCLEOTIDE SEQUENCE</scope>
    <source>
        <strain evidence="3">ARSEF 14590</strain>
    </source>
</reference>
<feature type="region of interest" description="Disordered" evidence="1">
    <location>
        <begin position="35"/>
        <end position="55"/>
    </location>
</feature>
<dbReference type="EMBL" id="JASWJB010000211">
    <property type="protein sequence ID" value="KAK2593433.1"/>
    <property type="molecule type" value="Genomic_DNA"/>
</dbReference>
<dbReference type="AlphaFoldDB" id="A0AAJ0CKE8"/>
<sequence>MVRVTFTAIFALAASSLALSTEHAFLARAKVVQTADDQGQRKEANGNTPNPEDIKKLQAEVDEEIKSMIEKVKKGGF</sequence>
<name>A0AAJ0CKE8_9HYPO</name>
<dbReference type="Proteomes" id="UP001251528">
    <property type="component" value="Unassembled WGS sequence"/>
</dbReference>
<protein>
    <recommendedName>
        <fullName evidence="5">RxLR effector protein</fullName>
    </recommendedName>
</protein>
<feature type="signal peptide" evidence="2">
    <location>
        <begin position="1"/>
        <end position="18"/>
    </location>
</feature>
<gene>
    <name evidence="3" type="ORF">QQS21_008850</name>
</gene>
<comment type="caution">
    <text evidence="3">The sequence shown here is derived from an EMBL/GenBank/DDBJ whole genome shotgun (WGS) entry which is preliminary data.</text>
</comment>
<proteinExistence type="predicted"/>
<keyword evidence="2" id="KW-0732">Signal</keyword>
<evidence type="ECO:0000256" key="2">
    <source>
        <dbReference type="SAM" id="SignalP"/>
    </source>
</evidence>
<feature type="chain" id="PRO_5042601894" description="RxLR effector protein" evidence="2">
    <location>
        <begin position="19"/>
        <end position="77"/>
    </location>
</feature>
<keyword evidence="4" id="KW-1185">Reference proteome</keyword>
<evidence type="ECO:0008006" key="5">
    <source>
        <dbReference type="Google" id="ProtNLM"/>
    </source>
</evidence>